<dbReference type="OrthoDB" id="6764890at2759"/>
<keyword evidence="3" id="KW-1185">Reference proteome</keyword>
<dbReference type="EMBL" id="VTPC01002494">
    <property type="protein sequence ID" value="KAF2899954.1"/>
    <property type="molecule type" value="Genomic_DNA"/>
</dbReference>
<feature type="region of interest" description="Disordered" evidence="1">
    <location>
        <begin position="149"/>
        <end position="177"/>
    </location>
</feature>
<proteinExistence type="predicted"/>
<feature type="region of interest" description="Disordered" evidence="1">
    <location>
        <begin position="1"/>
        <end position="26"/>
    </location>
</feature>
<comment type="caution">
    <text evidence="2">The sequence shown here is derived from an EMBL/GenBank/DDBJ whole genome shotgun (WGS) entry which is preliminary data.</text>
</comment>
<evidence type="ECO:0000313" key="3">
    <source>
        <dbReference type="Proteomes" id="UP000801492"/>
    </source>
</evidence>
<feature type="compositionally biased region" description="Acidic residues" evidence="1">
    <location>
        <begin position="149"/>
        <end position="164"/>
    </location>
</feature>
<dbReference type="AlphaFoldDB" id="A0A8K0GHE6"/>
<accession>A0A8K0GHE6</accession>
<reference evidence="2" key="1">
    <citation type="submission" date="2019-08" db="EMBL/GenBank/DDBJ databases">
        <title>The genome of the North American firefly Photinus pyralis.</title>
        <authorList>
            <consortium name="Photinus pyralis genome working group"/>
            <person name="Fallon T.R."/>
            <person name="Sander Lower S.E."/>
            <person name="Weng J.-K."/>
        </authorList>
    </citation>
    <scope>NUCLEOTIDE SEQUENCE</scope>
    <source>
        <strain evidence="2">TRF0915ILg1</strain>
        <tissue evidence="2">Whole body</tissue>
    </source>
</reference>
<evidence type="ECO:0008006" key="4">
    <source>
        <dbReference type="Google" id="ProtNLM"/>
    </source>
</evidence>
<dbReference type="Proteomes" id="UP000801492">
    <property type="component" value="Unassembled WGS sequence"/>
</dbReference>
<sequence length="186" mass="20715">MNLYDSLSESEDGGGRRPRNFKSQRNRALTPQQQLLTALHWLGNGAQYYGVAGMHGLHKSTVQRCVQNVCQKIVTKLFLEEIRWPTGEALALLPQQFMAVARFPRVAGCIDSSLILIDSLKLNEKAYVDRNGDHSINVMAKRLGSEEWELDADNDESDGEDDDVPSGTVQGKDDVHSSLVRKFAAE</sequence>
<organism evidence="2 3">
    <name type="scientific">Ignelater luminosus</name>
    <name type="common">Cucubano</name>
    <name type="synonym">Pyrophorus luminosus</name>
    <dbReference type="NCBI Taxonomy" id="2038154"/>
    <lineage>
        <taxon>Eukaryota</taxon>
        <taxon>Metazoa</taxon>
        <taxon>Ecdysozoa</taxon>
        <taxon>Arthropoda</taxon>
        <taxon>Hexapoda</taxon>
        <taxon>Insecta</taxon>
        <taxon>Pterygota</taxon>
        <taxon>Neoptera</taxon>
        <taxon>Endopterygota</taxon>
        <taxon>Coleoptera</taxon>
        <taxon>Polyphaga</taxon>
        <taxon>Elateriformia</taxon>
        <taxon>Elateroidea</taxon>
        <taxon>Elateridae</taxon>
        <taxon>Agrypninae</taxon>
        <taxon>Pyrophorini</taxon>
        <taxon>Ignelater</taxon>
    </lineage>
</organism>
<gene>
    <name evidence="2" type="ORF">ILUMI_06233</name>
</gene>
<evidence type="ECO:0000256" key="1">
    <source>
        <dbReference type="SAM" id="MobiDB-lite"/>
    </source>
</evidence>
<feature type="compositionally biased region" description="Basic residues" evidence="1">
    <location>
        <begin position="16"/>
        <end position="25"/>
    </location>
</feature>
<name>A0A8K0GHE6_IGNLU</name>
<protein>
    <recommendedName>
        <fullName evidence="4">Nuclease HARBI1</fullName>
    </recommendedName>
</protein>
<evidence type="ECO:0000313" key="2">
    <source>
        <dbReference type="EMBL" id="KAF2899954.1"/>
    </source>
</evidence>